<dbReference type="Proteomes" id="UP001250932">
    <property type="component" value="Unassembled WGS sequence"/>
</dbReference>
<dbReference type="InterPro" id="IPR045886">
    <property type="entry name" value="ThiF/MoeB/HesA"/>
</dbReference>
<dbReference type="InterPro" id="IPR035985">
    <property type="entry name" value="Ubiquitin-activating_enz"/>
</dbReference>
<dbReference type="GO" id="GO:0016779">
    <property type="term" value="F:nucleotidyltransferase activity"/>
    <property type="evidence" value="ECO:0007669"/>
    <property type="project" value="UniProtKB-KW"/>
</dbReference>
<dbReference type="RefSeq" id="WP_313831809.1">
    <property type="nucleotide sequence ID" value="NZ_JAQOUE010000001.1"/>
</dbReference>
<protein>
    <submittedName>
        <fullName evidence="2">Molybdopterin-synthase adenylyltransferase MoeB</fullName>
    </submittedName>
</protein>
<dbReference type="Pfam" id="PF00899">
    <property type="entry name" value="ThiF"/>
    <property type="match status" value="1"/>
</dbReference>
<sequence length="266" mass="28634">MEFTEDQIQRYSRQIILPEVGGKGQQKLRAAKVLLVGAGGLGSPIALYLGAAGIGTIGLIDGDVVDLSNLQRQVLHTTATVGIPKVESGRRLLAALNPDVTINTYQENIGADNIMKLIADYDIVLDGSDNFGTRFLVNDACFFAKKTLISGSIFRFEGQLTTIKPHEGYPCYRCLYPEPPPAGLVPNCQEAGVLGVLAGTIGILQANEAVKEILGLGDTLADRLLIYDALDMKFRKVGRPKDPKCPLCSANPTITKLEEHHVSCSI</sequence>
<keyword evidence="3" id="KW-1185">Reference proteome</keyword>
<gene>
    <name evidence="2" type="primary">moeB</name>
    <name evidence="2" type="ORF">PPG34_03790</name>
</gene>
<evidence type="ECO:0000313" key="3">
    <source>
        <dbReference type="Proteomes" id="UP001250932"/>
    </source>
</evidence>
<name>A0ABU3K4Y5_9BACT</name>
<dbReference type="EMBL" id="JAQOUE010000001">
    <property type="protein sequence ID" value="MDT7041456.1"/>
    <property type="molecule type" value="Genomic_DNA"/>
</dbReference>
<accession>A0ABU3K4Y5</accession>
<comment type="caution">
    <text evidence="2">The sequence shown here is derived from an EMBL/GenBank/DDBJ whole genome shotgun (WGS) entry which is preliminary data.</text>
</comment>
<feature type="domain" description="THIF-type NAD/FAD binding fold" evidence="1">
    <location>
        <begin position="11"/>
        <end position="246"/>
    </location>
</feature>
<reference evidence="2 3" key="1">
    <citation type="journal article" date="2023" name="ISME J.">
        <title>Cultivation and genomic characterization of novel and ubiquitous marine nitrite-oxidizing bacteria from the Nitrospirales.</title>
        <authorList>
            <person name="Mueller A.J."/>
            <person name="Daebeler A."/>
            <person name="Herbold C.W."/>
            <person name="Kirkegaard R.H."/>
            <person name="Daims H."/>
        </authorList>
    </citation>
    <scope>NUCLEOTIDE SEQUENCE [LARGE SCALE GENOMIC DNA]</scope>
    <source>
        <strain evidence="2 3">EB</strain>
    </source>
</reference>
<keyword evidence="2" id="KW-0808">Transferase</keyword>
<evidence type="ECO:0000259" key="1">
    <source>
        <dbReference type="Pfam" id="PF00899"/>
    </source>
</evidence>
<proteinExistence type="predicted"/>
<dbReference type="CDD" id="cd00757">
    <property type="entry name" value="ThiF_MoeB_HesA_family"/>
    <property type="match status" value="1"/>
</dbReference>
<dbReference type="PANTHER" id="PTHR10953">
    <property type="entry name" value="UBIQUITIN-ACTIVATING ENZYME E1"/>
    <property type="match status" value="1"/>
</dbReference>
<dbReference type="NCBIfam" id="NF004281">
    <property type="entry name" value="PRK05690.1"/>
    <property type="match status" value="1"/>
</dbReference>
<dbReference type="PANTHER" id="PTHR10953:SF102">
    <property type="entry name" value="ADENYLYLTRANSFERASE AND SULFURTRANSFERASE MOCS3"/>
    <property type="match status" value="1"/>
</dbReference>
<dbReference type="SUPFAM" id="SSF69572">
    <property type="entry name" value="Activating enzymes of the ubiquitin-like proteins"/>
    <property type="match status" value="1"/>
</dbReference>
<dbReference type="InterPro" id="IPR000594">
    <property type="entry name" value="ThiF_NAD_FAD-bd"/>
</dbReference>
<organism evidence="2 3">
    <name type="scientific">Candidatus Nitronereus thalassa</name>
    <dbReference type="NCBI Taxonomy" id="3020898"/>
    <lineage>
        <taxon>Bacteria</taxon>
        <taxon>Pseudomonadati</taxon>
        <taxon>Nitrospirota</taxon>
        <taxon>Nitrospiria</taxon>
        <taxon>Nitrospirales</taxon>
        <taxon>Nitrospiraceae</taxon>
        <taxon>Candidatus Nitronereus</taxon>
    </lineage>
</organism>
<dbReference type="Gene3D" id="3.40.50.720">
    <property type="entry name" value="NAD(P)-binding Rossmann-like Domain"/>
    <property type="match status" value="1"/>
</dbReference>
<evidence type="ECO:0000313" key="2">
    <source>
        <dbReference type="EMBL" id="MDT7041456.1"/>
    </source>
</evidence>
<keyword evidence="2" id="KW-0548">Nucleotidyltransferase</keyword>